<comment type="caution">
    <text evidence="1">The sequence shown here is derived from an EMBL/GenBank/DDBJ whole genome shotgun (WGS) entry which is preliminary data.</text>
</comment>
<evidence type="ECO:0000313" key="1">
    <source>
        <dbReference type="EMBL" id="CAG8699907.1"/>
    </source>
</evidence>
<keyword evidence="2" id="KW-1185">Reference proteome</keyword>
<organism evidence="1 2">
    <name type="scientific">Racocetra persica</name>
    <dbReference type="NCBI Taxonomy" id="160502"/>
    <lineage>
        <taxon>Eukaryota</taxon>
        <taxon>Fungi</taxon>
        <taxon>Fungi incertae sedis</taxon>
        <taxon>Mucoromycota</taxon>
        <taxon>Glomeromycotina</taxon>
        <taxon>Glomeromycetes</taxon>
        <taxon>Diversisporales</taxon>
        <taxon>Gigasporaceae</taxon>
        <taxon>Racocetra</taxon>
    </lineage>
</organism>
<dbReference type="Proteomes" id="UP000789920">
    <property type="component" value="Unassembled WGS sequence"/>
</dbReference>
<accession>A0ACA9PDD1</accession>
<evidence type="ECO:0000313" key="2">
    <source>
        <dbReference type="Proteomes" id="UP000789920"/>
    </source>
</evidence>
<sequence length="466" mass="52558">DDLYTPGTTIYPRYLCETFSKIHNSNILTVRIQNIQLTNYVDNDYETVSIPMIITGSADKSIKFTSLLTGDVYNVCDIHKGGVLAIDFHPVYTNLMLTASMDGSVALIDASTMEVKQVFKDHNKYVVRAKFSPDGNMLFTASYDHTLIIYNISGSSTPTRLSSPYFVNSSMQTSPPIPTTPSSPLTPSTPFPLYSKMHTITFESNIESLCILPDSNYLIVGIRESNYLYYINLQHTKFKRQNFEITKHNMNANGDNWVSFTAMDIVASPNNGGKYLLVATDDDNGRIIMFKTFNTSTCDIGEQNEIDKNDSITSSTLIQLANFYDIPSPESSPSSSSPTSPSITIATDISRKFTNPRLFWHPSGKYFYACGIDAYPRVYSIESKRLIEKLKGHTNSDDDDKLSGHSDVVRGMWYDEERDLLVTCGFDKCVKIWGSDELCREVMKDLKEEIDKKRIQGLFMRRNTIV</sequence>
<feature type="non-terminal residue" evidence="1">
    <location>
        <position position="1"/>
    </location>
</feature>
<proteinExistence type="predicted"/>
<reference evidence="1" key="1">
    <citation type="submission" date="2021-06" db="EMBL/GenBank/DDBJ databases">
        <authorList>
            <person name="Kallberg Y."/>
            <person name="Tangrot J."/>
            <person name="Rosling A."/>
        </authorList>
    </citation>
    <scope>NUCLEOTIDE SEQUENCE</scope>
    <source>
        <strain evidence="1">MA461A</strain>
    </source>
</reference>
<gene>
    <name evidence="1" type="ORF">RPERSI_LOCUS9973</name>
</gene>
<name>A0ACA9PDD1_9GLOM</name>
<protein>
    <submittedName>
        <fullName evidence="1">1995_t:CDS:1</fullName>
    </submittedName>
</protein>
<dbReference type="EMBL" id="CAJVQC010019261">
    <property type="protein sequence ID" value="CAG8699907.1"/>
    <property type="molecule type" value="Genomic_DNA"/>
</dbReference>